<dbReference type="RefSeq" id="WP_171090733.1">
    <property type="nucleotide sequence ID" value="NZ_CP053069.1"/>
</dbReference>
<evidence type="ECO:0000256" key="7">
    <source>
        <dbReference type="ARBA" id="ARBA00023136"/>
    </source>
</evidence>
<dbReference type="InterPro" id="IPR039426">
    <property type="entry name" value="TonB-dep_rcpt-like"/>
</dbReference>
<keyword evidence="9 10" id="KW-0998">Cell outer membrane</keyword>
<dbReference type="Gene3D" id="2.40.170.20">
    <property type="entry name" value="TonB-dependent receptor, beta-barrel domain"/>
    <property type="match status" value="1"/>
</dbReference>
<feature type="chain" id="PRO_5026686131" evidence="12">
    <location>
        <begin position="28"/>
        <end position="920"/>
    </location>
</feature>
<dbReference type="AlphaFoldDB" id="A0A6M4GXL9"/>
<keyword evidence="8" id="KW-0675">Receptor</keyword>
<evidence type="ECO:0000256" key="3">
    <source>
        <dbReference type="ARBA" id="ARBA00022448"/>
    </source>
</evidence>
<dbReference type="SUPFAM" id="SSF56935">
    <property type="entry name" value="Porins"/>
    <property type="match status" value="1"/>
</dbReference>
<dbReference type="InterPro" id="IPR036942">
    <property type="entry name" value="Beta-barrel_TonB_sf"/>
</dbReference>
<dbReference type="CDD" id="cd01347">
    <property type="entry name" value="ligand_gated_channel"/>
    <property type="match status" value="1"/>
</dbReference>
<evidence type="ECO:0000256" key="5">
    <source>
        <dbReference type="ARBA" id="ARBA00022692"/>
    </source>
</evidence>
<organism evidence="15 16">
    <name type="scientific">Usitatibacter rugosus</name>
    <dbReference type="NCBI Taxonomy" id="2732067"/>
    <lineage>
        <taxon>Bacteria</taxon>
        <taxon>Pseudomonadati</taxon>
        <taxon>Pseudomonadota</taxon>
        <taxon>Betaproteobacteria</taxon>
        <taxon>Nitrosomonadales</taxon>
        <taxon>Usitatibacteraceae</taxon>
        <taxon>Usitatibacter</taxon>
    </lineage>
</organism>
<keyword evidence="12" id="KW-0732">Signal</keyword>
<dbReference type="Proteomes" id="UP000501534">
    <property type="component" value="Chromosome"/>
</dbReference>
<comment type="subcellular location">
    <subcellularLocation>
        <location evidence="1 10">Cell outer membrane</location>
        <topology evidence="1 10">Multi-pass membrane protein</topology>
    </subcellularLocation>
</comment>
<keyword evidence="5 10" id="KW-0812">Transmembrane</keyword>
<sequence length="920" mass="98977">MHKKRQLIVHLASLGIAGSVGLAPAMAQQTQKIEKIEVTGSNIKRIEGEGAAPVTVITREEINRSGVTTAAELLDKISANSGGGYNVSQAVGDSGTPGLAAASLRGLGSTNTLILLNGRRLSNYAFNASGGGAVNLNQIPLAAVDRVEVLKDGASAIYGTDAIGGVINFILRKDFTGIEASAYGTQTEHGGGNVRRYTGTIGFGDINKQRFNVLASFDYEKDTPLKASQRPDFAGTGIRPDLGFSQTSGNTWPANFVFDGNQLNVTARNGCLPNQGSYRITAASGEAAPLQPFCRQDFTAALDIYPPAERKGFFTRGALQFSNDHQAFVEYHYSKNEITFGSSETPVNDFNGTGPFLYPAGGRYYPTSFQLPDGTTVTPTGDLPIAWRLKSGGLRTNRADTEESRLVAGLQGVLFGWDYNTAFSQSISKATDNYIDGFVRESLMRQAIASGNVDVFSGNPLDAAGQALIDGAKILEQVRKSEAKVTSFDGKISKELMEMKNGAMALAVGFDTRKEELDDQPAAVLFSGDILGGGGAQPPTRADRRVTAFFGELNIPLLKNLEAQVAIRYDDYSDFGSTTNPKVALRWTPTKETLVRASYSTGFRAPTLSDMFLPNFLGNTADTHNDPIRCPGSTPIGGYVNQGLECDAQFQNQLGGNRSLTPEKSKSYTVGAIWEPNNTVSLGADYWDIRRRNSIGALGDTTVFDVYGAADPLTAGGLFVRTERVAGGGCRGDLPGSPTPASVPCPIDYVIQTQQNLGKYNVNGVDFTGSVRFPAGNAGQFTLRGEGTYILKYRYQNQADGPYLDNNGAFTADNGAIPRWRHYVTLNWKSGPWGGTLGQNFVLGYTDSSGTRRVGSYETWDLQGTWDGWRGLGVVAGIRNVLDRDPPASDQGQTFQVGYDPRYTDSRGRTYYVGLKYAYK</sequence>
<evidence type="ECO:0000313" key="15">
    <source>
        <dbReference type="EMBL" id="QJR10317.1"/>
    </source>
</evidence>
<evidence type="ECO:0000256" key="9">
    <source>
        <dbReference type="ARBA" id="ARBA00023237"/>
    </source>
</evidence>
<name>A0A6M4GXL9_9PROT</name>
<dbReference type="InterPro" id="IPR012910">
    <property type="entry name" value="Plug_dom"/>
</dbReference>
<evidence type="ECO:0000256" key="1">
    <source>
        <dbReference type="ARBA" id="ARBA00004571"/>
    </source>
</evidence>
<evidence type="ECO:0000256" key="8">
    <source>
        <dbReference type="ARBA" id="ARBA00023170"/>
    </source>
</evidence>
<keyword evidence="7 10" id="KW-0472">Membrane</keyword>
<keyword evidence="16" id="KW-1185">Reference proteome</keyword>
<evidence type="ECO:0000256" key="11">
    <source>
        <dbReference type="RuleBase" id="RU003357"/>
    </source>
</evidence>
<keyword evidence="6 11" id="KW-0798">TonB box</keyword>
<feature type="signal peptide" evidence="12">
    <location>
        <begin position="1"/>
        <end position="27"/>
    </location>
</feature>
<dbReference type="PANTHER" id="PTHR47234:SF2">
    <property type="entry name" value="TONB-DEPENDENT RECEPTOR"/>
    <property type="match status" value="1"/>
</dbReference>
<evidence type="ECO:0000256" key="10">
    <source>
        <dbReference type="PROSITE-ProRule" id="PRU01360"/>
    </source>
</evidence>
<keyword evidence="3 10" id="KW-0813">Transport</keyword>
<dbReference type="PROSITE" id="PS52016">
    <property type="entry name" value="TONB_DEPENDENT_REC_3"/>
    <property type="match status" value="1"/>
</dbReference>
<dbReference type="InterPro" id="IPR037066">
    <property type="entry name" value="Plug_dom_sf"/>
</dbReference>
<evidence type="ECO:0000313" key="16">
    <source>
        <dbReference type="Proteomes" id="UP000501534"/>
    </source>
</evidence>
<dbReference type="Pfam" id="PF00593">
    <property type="entry name" value="TonB_dep_Rec_b-barrel"/>
    <property type="match status" value="1"/>
</dbReference>
<evidence type="ECO:0000256" key="4">
    <source>
        <dbReference type="ARBA" id="ARBA00022452"/>
    </source>
</evidence>
<dbReference type="KEGG" id="uru:DSM104443_01372"/>
<evidence type="ECO:0000256" key="12">
    <source>
        <dbReference type="SAM" id="SignalP"/>
    </source>
</evidence>
<proteinExistence type="inferred from homology"/>
<evidence type="ECO:0000256" key="6">
    <source>
        <dbReference type="ARBA" id="ARBA00023077"/>
    </source>
</evidence>
<keyword evidence="4 10" id="KW-1134">Transmembrane beta strand</keyword>
<feature type="domain" description="TonB-dependent receptor-like beta-barrel" evidence="13">
    <location>
        <begin position="363"/>
        <end position="881"/>
    </location>
</feature>
<dbReference type="PANTHER" id="PTHR47234">
    <property type="match status" value="1"/>
</dbReference>
<feature type="domain" description="TonB-dependent receptor plug" evidence="14">
    <location>
        <begin position="51"/>
        <end position="166"/>
    </location>
</feature>
<dbReference type="EMBL" id="CP053069">
    <property type="protein sequence ID" value="QJR10317.1"/>
    <property type="molecule type" value="Genomic_DNA"/>
</dbReference>
<evidence type="ECO:0000259" key="14">
    <source>
        <dbReference type="Pfam" id="PF07715"/>
    </source>
</evidence>
<gene>
    <name evidence="15" type="primary">btuB_5</name>
    <name evidence="15" type="ORF">DSM104443_01372</name>
</gene>
<accession>A0A6M4GXL9</accession>
<evidence type="ECO:0000259" key="13">
    <source>
        <dbReference type="Pfam" id="PF00593"/>
    </source>
</evidence>
<dbReference type="InterPro" id="IPR000531">
    <property type="entry name" value="Beta-barrel_TonB"/>
</dbReference>
<protein>
    <submittedName>
        <fullName evidence="15">Vitamin B12 transporter BtuB</fullName>
    </submittedName>
</protein>
<dbReference type="Pfam" id="PF07715">
    <property type="entry name" value="Plug"/>
    <property type="match status" value="1"/>
</dbReference>
<dbReference type="Gene3D" id="2.170.130.10">
    <property type="entry name" value="TonB-dependent receptor, plug domain"/>
    <property type="match status" value="1"/>
</dbReference>
<dbReference type="GO" id="GO:0009279">
    <property type="term" value="C:cell outer membrane"/>
    <property type="evidence" value="ECO:0007669"/>
    <property type="project" value="UniProtKB-SubCell"/>
</dbReference>
<reference evidence="15 16" key="1">
    <citation type="submission" date="2020-04" db="EMBL/GenBank/DDBJ databases">
        <title>Usitatibacter rugosus gen. nov., sp. nov. and Usitatibacter palustris sp. nov., novel members of Usitatibacteraceae fam. nov. within the order Nitrosomonadales isolated from soil.</title>
        <authorList>
            <person name="Huber K.J."/>
            <person name="Neumann-Schaal M."/>
            <person name="Geppert A."/>
            <person name="Luckner M."/>
            <person name="Wanner G."/>
            <person name="Overmann J."/>
        </authorList>
    </citation>
    <scope>NUCLEOTIDE SEQUENCE [LARGE SCALE GENOMIC DNA]</scope>
    <source>
        <strain evidence="15 16">0125_3</strain>
    </source>
</reference>
<evidence type="ECO:0000256" key="2">
    <source>
        <dbReference type="ARBA" id="ARBA00009810"/>
    </source>
</evidence>
<comment type="similarity">
    <text evidence="2 10 11">Belongs to the TonB-dependent receptor family.</text>
</comment>